<dbReference type="AlphaFoldDB" id="A0A9W8WEQ6"/>
<keyword evidence="1" id="KW-0732">Signal</keyword>
<comment type="caution">
    <text evidence="3">The sequence shown here is derived from an EMBL/GenBank/DDBJ whole genome shotgun (WGS) entry which is preliminary data.</text>
</comment>
<gene>
    <name evidence="3" type="ORF">N0V84_005140</name>
</gene>
<dbReference type="Proteomes" id="UP001140502">
    <property type="component" value="Unassembled WGS sequence"/>
</dbReference>
<dbReference type="OrthoDB" id="5423360at2759"/>
<dbReference type="SUPFAM" id="SSF75304">
    <property type="entry name" value="Amidase signature (AS) enzymes"/>
    <property type="match status" value="1"/>
</dbReference>
<dbReference type="Gene3D" id="3.90.1300.10">
    <property type="entry name" value="Amidase signature (AS) domain"/>
    <property type="match status" value="1"/>
</dbReference>
<evidence type="ECO:0000259" key="2">
    <source>
        <dbReference type="Pfam" id="PF01425"/>
    </source>
</evidence>
<feature type="signal peptide" evidence="1">
    <location>
        <begin position="1"/>
        <end position="16"/>
    </location>
</feature>
<sequence>MAFFLALGIFVAVVSALSVSRQIQLGDYEYFVPPTASWKLQSWYYAGTDEFVPLTVVHLNETVSAASVTSALVEYERDDVWTASFAKVICVKYANTKDDWVTGLPSEYNTSAVFSSESAPPGPYFVHTATGNVHHAYRLYADTNQAFIQTPEKPLAGVRISVKDLYDLKGLKTSGGNRALYEISDIKNETAFAVQKLINAGAVVIGKNKMSEFAFAGMYVTEHIDYLLPFNPRGDGYNSPSDSSGGSAAAVASYEWLDATMGSDTGGSIRGPAAVNGVHGNRPTYGAVDLTGVIPLSTAMDTSGILARDPILWSKINRVLYSDTKEYHKYPTTIYLDPESKETISNSQDYFAEASGTAQHFLDSLTKLLSAQVKTFSLDKAWDKSGPDSDDSLSDITGFVYRNLTRYEQWNKFGKDYVKKYKASHNGEFPHMVPHIRGGWLMANKTMTEETHRQDLESKKMVEDWAAEHFLSHNNETCSNAIYVYFWTPLASYKPDVSRDTSNPYISRLAGIISSQQMAILELNKTINCNTTLGTPEACKLSLEALDDDSDDSVSPGRLASLVGLPDYAITLGSFDLGGVNFSNSTLKNQSLPLAVDIMAAKGCDFVILDIVEALHKEGVIRTVKTGPIV</sequence>
<evidence type="ECO:0000313" key="4">
    <source>
        <dbReference type="Proteomes" id="UP001140502"/>
    </source>
</evidence>
<name>A0A9W8WEQ6_9HYPO</name>
<dbReference type="InterPro" id="IPR036928">
    <property type="entry name" value="AS_sf"/>
</dbReference>
<dbReference type="PANTHER" id="PTHR46310:SF7">
    <property type="entry name" value="AMIDASE 1"/>
    <property type="match status" value="1"/>
</dbReference>
<protein>
    <recommendedName>
        <fullName evidence="2">Amidase domain-containing protein</fullName>
    </recommendedName>
</protein>
<dbReference type="PANTHER" id="PTHR46310">
    <property type="entry name" value="AMIDASE 1"/>
    <property type="match status" value="1"/>
</dbReference>
<reference evidence="3" key="1">
    <citation type="submission" date="2022-10" db="EMBL/GenBank/DDBJ databases">
        <title>Tapping the CABI collections for fungal endophytes: first genome assemblies for Collariella, Neodidymelliopsis, Ascochyta clinopodiicola, Didymella pomorum, Didymosphaeria variabile, Neocosmospora piperis and Neocucurbitaria cava.</title>
        <authorList>
            <person name="Hill R."/>
        </authorList>
    </citation>
    <scope>NUCLEOTIDE SEQUENCE</scope>
    <source>
        <strain evidence="3">IMI 366586</strain>
    </source>
</reference>
<accession>A0A9W8WEQ6</accession>
<evidence type="ECO:0000256" key="1">
    <source>
        <dbReference type="SAM" id="SignalP"/>
    </source>
</evidence>
<feature type="chain" id="PRO_5040874927" description="Amidase domain-containing protein" evidence="1">
    <location>
        <begin position="17"/>
        <end position="630"/>
    </location>
</feature>
<evidence type="ECO:0000313" key="3">
    <source>
        <dbReference type="EMBL" id="KAJ4321845.1"/>
    </source>
</evidence>
<organism evidence="3 4">
    <name type="scientific">Fusarium piperis</name>
    <dbReference type="NCBI Taxonomy" id="1435070"/>
    <lineage>
        <taxon>Eukaryota</taxon>
        <taxon>Fungi</taxon>
        <taxon>Dikarya</taxon>
        <taxon>Ascomycota</taxon>
        <taxon>Pezizomycotina</taxon>
        <taxon>Sordariomycetes</taxon>
        <taxon>Hypocreomycetidae</taxon>
        <taxon>Hypocreales</taxon>
        <taxon>Nectriaceae</taxon>
        <taxon>Fusarium</taxon>
        <taxon>Fusarium solani species complex</taxon>
    </lineage>
</organism>
<feature type="domain" description="Amidase" evidence="2">
    <location>
        <begin position="141"/>
        <end position="309"/>
    </location>
</feature>
<dbReference type="EMBL" id="JAPEUR010000090">
    <property type="protein sequence ID" value="KAJ4321845.1"/>
    <property type="molecule type" value="Genomic_DNA"/>
</dbReference>
<dbReference type="InterPro" id="IPR023631">
    <property type="entry name" value="Amidase_dom"/>
</dbReference>
<keyword evidence="4" id="KW-1185">Reference proteome</keyword>
<dbReference type="Pfam" id="PF01425">
    <property type="entry name" value="Amidase"/>
    <property type="match status" value="1"/>
</dbReference>
<proteinExistence type="predicted"/>